<dbReference type="Proteomes" id="UP001374584">
    <property type="component" value="Unassembled WGS sequence"/>
</dbReference>
<organism evidence="2 3">
    <name type="scientific">Phaseolus coccineus</name>
    <name type="common">Scarlet runner bean</name>
    <name type="synonym">Phaseolus multiflorus</name>
    <dbReference type="NCBI Taxonomy" id="3886"/>
    <lineage>
        <taxon>Eukaryota</taxon>
        <taxon>Viridiplantae</taxon>
        <taxon>Streptophyta</taxon>
        <taxon>Embryophyta</taxon>
        <taxon>Tracheophyta</taxon>
        <taxon>Spermatophyta</taxon>
        <taxon>Magnoliopsida</taxon>
        <taxon>eudicotyledons</taxon>
        <taxon>Gunneridae</taxon>
        <taxon>Pentapetalae</taxon>
        <taxon>rosids</taxon>
        <taxon>fabids</taxon>
        <taxon>Fabales</taxon>
        <taxon>Fabaceae</taxon>
        <taxon>Papilionoideae</taxon>
        <taxon>50 kb inversion clade</taxon>
        <taxon>NPAAA clade</taxon>
        <taxon>indigoferoid/millettioid clade</taxon>
        <taxon>Phaseoleae</taxon>
        <taxon>Phaseolus</taxon>
    </lineage>
</organism>
<reference evidence="2 3" key="1">
    <citation type="submission" date="2024-01" db="EMBL/GenBank/DDBJ databases">
        <title>The genomes of 5 underutilized Papilionoideae crops provide insights into root nodulation and disease resistanc.</title>
        <authorList>
            <person name="Jiang F."/>
        </authorList>
    </citation>
    <scope>NUCLEOTIDE SEQUENCE [LARGE SCALE GENOMIC DNA]</scope>
    <source>
        <strain evidence="2">JINMINGXINNONG_FW02</strain>
        <tissue evidence="2">Leaves</tissue>
    </source>
</reference>
<feature type="signal peptide" evidence="1">
    <location>
        <begin position="1"/>
        <end position="27"/>
    </location>
</feature>
<dbReference type="EMBL" id="JAYMYR010000002">
    <property type="protein sequence ID" value="KAK7379102.1"/>
    <property type="molecule type" value="Genomic_DNA"/>
</dbReference>
<name>A0AAN9NY30_PHACN</name>
<feature type="chain" id="PRO_5042919561" description="Secreted protein" evidence="1">
    <location>
        <begin position="28"/>
        <end position="146"/>
    </location>
</feature>
<proteinExistence type="predicted"/>
<evidence type="ECO:0000313" key="2">
    <source>
        <dbReference type="EMBL" id="KAK7379102.1"/>
    </source>
</evidence>
<evidence type="ECO:0008006" key="4">
    <source>
        <dbReference type="Google" id="ProtNLM"/>
    </source>
</evidence>
<dbReference type="AlphaFoldDB" id="A0AAN9NY30"/>
<protein>
    <recommendedName>
        <fullName evidence="4">Secreted protein</fullName>
    </recommendedName>
</protein>
<accession>A0AAN9NY30</accession>
<keyword evidence="3" id="KW-1185">Reference proteome</keyword>
<evidence type="ECO:0000256" key="1">
    <source>
        <dbReference type="SAM" id="SignalP"/>
    </source>
</evidence>
<comment type="caution">
    <text evidence="2">The sequence shown here is derived from an EMBL/GenBank/DDBJ whole genome shotgun (WGS) entry which is preliminary data.</text>
</comment>
<gene>
    <name evidence="2" type="ORF">VNO80_04555</name>
</gene>
<evidence type="ECO:0000313" key="3">
    <source>
        <dbReference type="Proteomes" id="UP001374584"/>
    </source>
</evidence>
<sequence>MCGQQQMKFRLCSLLLTILWSSNMACGTFGSTALTGFFTSSYKQIIVAFTFFTSDKLLSRDFSAFQICRHRIDSGTASTSIIDVISSAPIQVIQSLSPIRKRLYQQLKNFFSVDCDPWFLCKNGGLPLARLCSGTIMYSFIHTPAS</sequence>
<keyword evidence="1" id="KW-0732">Signal</keyword>